<feature type="region of interest" description="Disordered" evidence="1">
    <location>
        <begin position="37"/>
        <end position="79"/>
    </location>
</feature>
<proteinExistence type="predicted"/>
<name>A0ABU6JAL5_9BURK</name>
<dbReference type="Proteomes" id="UP001352263">
    <property type="component" value="Unassembled WGS sequence"/>
</dbReference>
<comment type="caution">
    <text evidence="2">The sequence shown here is derived from an EMBL/GenBank/DDBJ whole genome shotgun (WGS) entry which is preliminary data.</text>
</comment>
<protein>
    <submittedName>
        <fullName evidence="2">Uncharacterized protein</fullName>
    </submittedName>
</protein>
<reference evidence="2 3" key="1">
    <citation type="submission" date="2023-10" db="EMBL/GenBank/DDBJ databases">
        <title>Noviherbaspirillum sp. CPCC 100848 genome assembly.</title>
        <authorList>
            <person name="Li X.Y."/>
            <person name="Fang X.M."/>
        </authorList>
    </citation>
    <scope>NUCLEOTIDE SEQUENCE [LARGE SCALE GENOMIC DNA]</scope>
    <source>
        <strain evidence="2 3">CPCC 100848</strain>
    </source>
</reference>
<sequence length="105" mass="10449">MSSTGHLTTAESGLPAPCTGIEDACQRSFNACTHANKRLKPSSCPCSSSAQNGPGRLSSAAEAGTSRHAANPIDQPGKPTMKKSLIALAVLGAVAGAASAQTNVT</sequence>
<evidence type="ECO:0000313" key="3">
    <source>
        <dbReference type="Proteomes" id="UP001352263"/>
    </source>
</evidence>
<evidence type="ECO:0000313" key="2">
    <source>
        <dbReference type="EMBL" id="MEC4720692.1"/>
    </source>
</evidence>
<feature type="non-terminal residue" evidence="2">
    <location>
        <position position="105"/>
    </location>
</feature>
<gene>
    <name evidence="2" type="ORF">RY831_16130</name>
</gene>
<keyword evidence="3" id="KW-1185">Reference proteome</keyword>
<evidence type="ECO:0000256" key="1">
    <source>
        <dbReference type="SAM" id="MobiDB-lite"/>
    </source>
</evidence>
<organism evidence="2 3">
    <name type="scientific">Noviherbaspirillum album</name>
    <dbReference type="NCBI Taxonomy" id="3080276"/>
    <lineage>
        <taxon>Bacteria</taxon>
        <taxon>Pseudomonadati</taxon>
        <taxon>Pseudomonadota</taxon>
        <taxon>Betaproteobacteria</taxon>
        <taxon>Burkholderiales</taxon>
        <taxon>Oxalobacteraceae</taxon>
        <taxon>Noviherbaspirillum</taxon>
    </lineage>
</organism>
<dbReference type="EMBL" id="JAWIIV010000012">
    <property type="protein sequence ID" value="MEC4720692.1"/>
    <property type="molecule type" value="Genomic_DNA"/>
</dbReference>
<accession>A0ABU6JAL5</accession>
<dbReference type="RefSeq" id="WP_326507401.1">
    <property type="nucleotide sequence ID" value="NZ_JAWIIV010000012.1"/>
</dbReference>